<evidence type="ECO:0000259" key="2">
    <source>
        <dbReference type="Pfam" id="PF02771"/>
    </source>
</evidence>
<dbReference type="AlphaFoldDB" id="A0A2U1T1L3"/>
<feature type="domain" description="Acyl-CoA dehydrogenase/oxidase N-terminal" evidence="2">
    <location>
        <begin position="51"/>
        <end position="113"/>
    </location>
</feature>
<dbReference type="InterPro" id="IPR013107">
    <property type="entry name" value="Acyl-CoA_DH_C"/>
</dbReference>
<gene>
    <name evidence="4" type="ORF">DF220_07885</name>
</gene>
<dbReference type="GO" id="GO:0016627">
    <property type="term" value="F:oxidoreductase activity, acting on the CH-CH group of donors"/>
    <property type="evidence" value="ECO:0007669"/>
    <property type="project" value="InterPro"/>
</dbReference>
<proteinExistence type="predicted"/>
<dbReference type="Pfam" id="PF02771">
    <property type="entry name" value="Acyl-CoA_dh_N"/>
    <property type="match status" value="1"/>
</dbReference>
<comment type="caution">
    <text evidence="4">The sequence shown here is derived from an EMBL/GenBank/DDBJ whole genome shotgun (WGS) entry which is preliminary data.</text>
</comment>
<dbReference type="SUPFAM" id="SSF47203">
    <property type="entry name" value="Acyl-CoA dehydrogenase C-terminal domain-like"/>
    <property type="match status" value="1"/>
</dbReference>
<feature type="domain" description="Acyl-CoA dehydrogenase C-terminal" evidence="3">
    <location>
        <begin position="261"/>
        <end position="394"/>
    </location>
</feature>
<dbReference type="Proteomes" id="UP000244978">
    <property type="component" value="Unassembled WGS sequence"/>
</dbReference>
<dbReference type="Gene3D" id="2.40.110.10">
    <property type="entry name" value="Butyryl-CoA Dehydrogenase, subunit A, domain 2"/>
    <property type="match status" value="1"/>
</dbReference>
<dbReference type="Pfam" id="PF08028">
    <property type="entry name" value="Acyl-CoA_dh_2"/>
    <property type="match status" value="1"/>
</dbReference>
<accession>A0A2U1T1L3</accession>
<dbReference type="GO" id="GO:0050660">
    <property type="term" value="F:flavin adenine dinucleotide binding"/>
    <property type="evidence" value="ECO:0007669"/>
    <property type="project" value="InterPro"/>
</dbReference>
<evidence type="ECO:0000313" key="5">
    <source>
        <dbReference type="Proteomes" id="UP000244978"/>
    </source>
</evidence>
<dbReference type="KEGG" id="salc:C2138_12890"/>
<dbReference type="InterPro" id="IPR036250">
    <property type="entry name" value="AcylCo_DH-like_C"/>
</dbReference>
<dbReference type="EMBL" id="QEEX01000001">
    <property type="protein sequence ID" value="PWB97756.1"/>
    <property type="molecule type" value="Genomic_DNA"/>
</dbReference>
<dbReference type="InterPro" id="IPR037069">
    <property type="entry name" value="AcylCoA_DH/ox_N_sf"/>
</dbReference>
<sequence length="419" mass="44780">MLSVATLIRRSPVVCRASRSFVRYRGFVVIDTAVDEATLVSRAVALVPLLREHADEAERIGRLPDVEIEAFRDAGFFTAMRPKETGGSAIGFSAFIDIVRALSRGDASAGWVAAFLMSHEWLLSRLNASAQAEVFADGPALAAAVAAPPGTAVPVDGGYRVTGRWRFASAVLHSKWIVVAAAGAEGPLAVISKVADGEVLDTWHVPGMKATGSTDFVLDDVFIPQHRVTDFIKYSSRENDGAALYPSYAALQYPMYRVLSLIHGAVAVGTAEGALELFPQLMAKRIRPASGVPYLEEPEAHAAYGRAAQEALVAGLLLDDAVSRTERLYAPGTAEPSMDERAKLNLDVAASGVEAFKAVDTLIQAAGASVLRDGADYDRIARNTLVMRNHTTLDWRHAQVLAGRVLLGQGLGAHAEAMY</sequence>
<protein>
    <submittedName>
        <fullName evidence="4">Uncharacterized protein</fullName>
    </submittedName>
</protein>
<dbReference type="SUPFAM" id="SSF56645">
    <property type="entry name" value="Acyl-CoA dehydrogenase NM domain-like"/>
    <property type="match status" value="1"/>
</dbReference>
<evidence type="ECO:0000259" key="3">
    <source>
        <dbReference type="Pfam" id="PF08028"/>
    </source>
</evidence>
<keyword evidence="1" id="KW-0560">Oxidoreductase</keyword>
<organism evidence="4 5">
    <name type="scientific">Homoserinimonas hongtaonis</name>
    <dbReference type="NCBI Taxonomy" id="2079791"/>
    <lineage>
        <taxon>Bacteria</taxon>
        <taxon>Bacillati</taxon>
        <taxon>Actinomycetota</taxon>
        <taxon>Actinomycetes</taxon>
        <taxon>Micrococcales</taxon>
        <taxon>Microbacteriaceae</taxon>
        <taxon>Homoserinimonas</taxon>
    </lineage>
</organism>
<name>A0A2U1T1L3_9MICO</name>
<evidence type="ECO:0000256" key="1">
    <source>
        <dbReference type="ARBA" id="ARBA00023002"/>
    </source>
</evidence>
<dbReference type="PIRSF" id="PIRSF016578">
    <property type="entry name" value="HsaA"/>
    <property type="match status" value="1"/>
</dbReference>
<keyword evidence="5" id="KW-1185">Reference proteome</keyword>
<dbReference type="InterPro" id="IPR046373">
    <property type="entry name" value="Acyl-CoA_Oxase/DH_mid-dom_sf"/>
</dbReference>
<reference evidence="5" key="1">
    <citation type="submission" date="2018-04" db="EMBL/GenBank/DDBJ databases">
        <authorList>
            <person name="Liu S."/>
            <person name="Wang Z."/>
            <person name="Li J."/>
        </authorList>
    </citation>
    <scope>NUCLEOTIDE SEQUENCE [LARGE SCALE GENOMIC DNA]</scope>
    <source>
        <strain evidence="5">S1194</strain>
    </source>
</reference>
<dbReference type="Gene3D" id="1.10.540.10">
    <property type="entry name" value="Acyl-CoA dehydrogenase/oxidase, N-terminal domain"/>
    <property type="match status" value="1"/>
</dbReference>
<dbReference type="InterPro" id="IPR009100">
    <property type="entry name" value="AcylCoA_DH/oxidase_NM_dom_sf"/>
</dbReference>
<dbReference type="InterPro" id="IPR013786">
    <property type="entry name" value="AcylCoA_DH/ox_N"/>
</dbReference>
<evidence type="ECO:0000313" key="4">
    <source>
        <dbReference type="EMBL" id="PWB97756.1"/>
    </source>
</evidence>
<dbReference type="Gene3D" id="1.20.140.10">
    <property type="entry name" value="Butyryl-CoA Dehydrogenase, subunit A, domain 3"/>
    <property type="match status" value="1"/>
</dbReference>